<comment type="similarity">
    <text evidence="1 3">Belongs to the short-chain dehydrogenases/reductases (SDR) family.</text>
</comment>
<dbReference type="RefSeq" id="WP_039350569.1">
    <property type="nucleotide sequence ID" value="NZ_PGEZ01000001.1"/>
</dbReference>
<dbReference type="Proteomes" id="UP000230842">
    <property type="component" value="Unassembled WGS sequence"/>
</dbReference>
<dbReference type="Pfam" id="PF00106">
    <property type="entry name" value="adh_short"/>
    <property type="match status" value="1"/>
</dbReference>
<comment type="caution">
    <text evidence="5">The sequence shown here is derived from an EMBL/GenBank/DDBJ whole genome shotgun (WGS) entry which is preliminary data.</text>
</comment>
<keyword evidence="6" id="KW-1185">Reference proteome</keyword>
<dbReference type="SMART" id="SM00822">
    <property type="entry name" value="PKS_KR"/>
    <property type="match status" value="1"/>
</dbReference>
<evidence type="ECO:0000259" key="4">
    <source>
        <dbReference type="SMART" id="SM00822"/>
    </source>
</evidence>
<dbReference type="PRINTS" id="PR00080">
    <property type="entry name" value="SDRFAMILY"/>
</dbReference>
<evidence type="ECO:0000256" key="3">
    <source>
        <dbReference type="RuleBase" id="RU000363"/>
    </source>
</evidence>
<dbReference type="InterPro" id="IPR051687">
    <property type="entry name" value="Peroxisomal_Beta-Oxidation"/>
</dbReference>
<name>A0A0B2BEM9_9ACTN</name>
<dbReference type="EMBL" id="PGEZ01000001">
    <property type="protein sequence ID" value="PJJ57337.1"/>
    <property type="molecule type" value="Genomic_DNA"/>
</dbReference>
<dbReference type="PANTHER" id="PTHR45024">
    <property type="entry name" value="DEHYDROGENASES, SHORT CHAIN"/>
    <property type="match status" value="1"/>
</dbReference>
<accession>A0A0B2BEM9</accession>
<dbReference type="PROSITE" id="PS00061">
    <property type="entry name" value="ADH_SHORT"/>
    <property type="match status" value="1"/>
</dbReference>
<dbReference type="GO" id="GO:0016491">
    <property type="term" value="F:oxidoreductase activity"/>
    <property type="evidence" value="ECO:0007669"/>
    <property type="project" value="UniProtKB-KW"/>
</dbReference>
<evidence type="ECO:0000313" key="6">
    <source>
        <dbReference type="Proteomes" id="UP000230842"/>
    </source>
</evidence>
<dbReference type="Gene3D" id="3.40.50.720">
    <property type="entry name" value="NAD(P)-binding Rossmann-like Domain"/>
    <property type="match status" value="1"/>
</dbReference>
<dbReference type="SUPFAM" id="SSF51735">
    <property type="entry name" value="NAD(P)-binding Rossmann-fold domains"/>
    <property type="match status" value="1"/>
</dbReference>
<organism evidence="5 6">
    <name type="scientific">Mumia flava</name>
    <dbReference type="NCBI Taxonomy" id="1348852"/>
    <lineage>
        <taxon>Bacteria</taxon>
        <taxon>Bacillati</taxon>
        <taxon>Actinomycetota</taxon>
        <taxon>Actinomycetes</taxon>
        <taxon>Propionibacteriales</taxon>
        <taxon>Nocardioidaceae</taxon>
        <taxon>Mumia</taxon>
    </lineage>
</organism>
<dbReference type="InterPro" id="IPR057326">
    <property type="entry name" value="KR_dom"/>
</dbReference>
<keyword evidence="2" id="KW-0560">Oxidoreductase</keyword>
<protein>
    <submittedName>
        <fullName evidence="5">NAD(P)-dependent dehydrogenase (Short-subunit alcohol dehydrogenase family)</fullName>
    </submittedName>
</protein>
<evidence type="ECO:0000256" key="1">
    <source>
        <dbReference type="ARBA" id="ARBA00006484"/>
    </source>
</evidence>
<dbReference type="InterPro" id="IPR036291">
    <property type="entry name" value="NAD(P)-bd_dom_sf"/>
</dbReference>
<proteinExistence type="inferred from homology"/>
<evidence type="ECO:0000256" key="2">
    <source>
        <dbReference type="ARBA" id="ARBA00023002"/>
    </source>
</evidence>
<sequence length="297" mass="30533">MSTRPMQDQVAVVTGGGKGLGRAFALHLASLGATVVVNNRNREVDEHGRGPADHVAAEIEAAGGTAVADHGAVEDPATATRLVETALERFGRLDACITSAGISSPQMFHSTTPENLAAVLDVNVTGTALVASAALRAMREARRGRILLVASTAGLHGEPTVSAYAASKGAVIALGRTAAVEGERRGVHTNVLLPYATTQMTEAGMDPRYAKTMTSESVAPIASALLDPRSTLNGQVLVAGAGGLRVADSVERGTVLLPDGPLTPAALEELVAQSRAGESHTYREAQEAFQGFAADLV</sequence>
<dbReference type="InterPro" id="IPR020904">
    <property type="entry name" value="Sc_DH/Rdtase_CS"/>
</dbReference>
<reference evidence="5 6" key="1">
    <citation type="submission" date="2017-11" db="EMBL/GenBank/DDBJ databases">
        <title>Genomic Encyclopedia of Archaeal and Bacterial Type Strains, Phase II (KMG-II): From Individual Species to Whole Genera.</title>
        <authorList>
            <person name="Goeker M."/>
        </authorList>
    </citation>
    <scope>NUCLEOTIDE SEQUENCE [LARGE SCALE GENOMIC DNA]</scope>
    <source>
        <strain evidence="5 6">DSM 27763</strain>
    </source>
</reference>
<dbReference type="PRINTS" id="PR00081">
    <property type="entry name" value="GDHRDH"/>
</dbReference>
<dbReference type="OrthoDB" id="272646at2"/>
<dbReference type="InterPro" id="IPR002347">
    <property type="entry name" value="SDR_fam"/>
</dbReference>
<dbReference type="AlphaFoldDB" id="A0A0B2BEM9"/>
<dbReference type="PANTHER" id="PTHR45024:SF2">
    <property type="entry name" value="SCP2 DOMAIN-CONTAINING PROTEIN"/>
    <property type="match status" value="1"/>
</dbReference>
<evidence type="ECO:0000313" key="5">
    <source>
        <dbReference type="EMBL" id="PJJ57337.1"/>
    </source>
</evidence>
<gene>
    <name evidence="5" type="ORF">CLV56_1564</name>
</gene>
<feature type="domain" description="Ketoreductase" evidence="4">
    <location>
        <begin position="9"/>
        <end position="206"/>
    </location>
</feature>